<organism>
    <name type="scientific">Serpula lacrymans var. lacrymans (strain S7.9)</name>
    <name type="common">Dry rot fungus</name>
    <dbReference type="NCBI Taxonomy" id="578457"/>
    <lineage>
        <taxon>Eukaryota</taxon>
        <taxon>Fungi</taxon>
        <taxon>Dikarya</taxon>
        <taxon>Basidiomycota</taxon>
        <taxon>Agaricomycotina</taxon>
        <taxon>Agaricomycetes</taxon>
        <taxon>Agaricomycetidae</taxon>
        <taxon>Boletales</taxon>
        <taxon>Coniophorineae</taxon>
        <taxon>Serpulaceae</taxon>
        <taxon>Serpula</taxon>
    </lineage>
</organism>
<dbReference type="RefSeq" id="XP_007313264.1">
    <property type="nucleotide sequence ID" value="XM_007313202.1"/>
</dbReference>
<dbReference type="EMBL" id="GL945429">
    <property type="protein sequence ID" value="EGO29022.1"/>
    <property type="molecule type" value="Genomic_DNA"/>
</dbReference>
<dbReference type="OrthoDB" id="2691846at2759"/>
<feature type="region of interest" description="Disordered" evidence="1">
    <location>
        <begin position="395"/>
        <end position="444"/>
    </location>
</feature>
<evidence type="ECO:0000313" key="2">
    <source>
        <dbReference type="EMBL" id="EGO29022.1"/>
    </source>
</evidence>
<evidence type="ECO:0000256" key="1">
    <source>
        <dbReference type="SAM" id="MobiDB-lite"/>
    </source>
</evidence>
<accession>F8NIY9</accession>
<feature type="compositionally biased region" description="Polar residues" evidence="1">
    <location>
        <begin position="1006"/>
        <end position="1020"/>
    </location>
</feature>
<feature type="region of interest" description="Disordered" evidence="1">
    <location>
        <begin position="981"/>
        <end position="1020"/>
    </location>
</feature>
<dbReference type="Proteomes" id="UP000008064">
    <property type="component" value="Unassembled WGS sequence"/>
</dbReference>
<protein>
    <submittedName>
        <fullName evidence="2">Uncharacterized protein</fullName>
    </submittedName>
</protein>
<dbReference type="KEGG" id="sla:SERLADRAFT_412710"/>
<reference evidence="2" key="1">
    <citation type="submission" date="2011-04" db="EMBL/GenBank/DDBJ databases">
        <title>Evolution of plant cell wall degrading machinery underlies the functional diversity of forest fungi.</title>
        <authorList>
            <consortium name="US DOE Joint Genome Institute (JGI-PGF)"/>
            <person name="Eastwood D.C."/>
            <person name="Floudas D."/>
            <person name="Binder M."/>
            <person name="Majcherczyk A."/>
            <person name="Schneider P."/>
            <person name="Aerts A."/>
            <person name="Asiegbu F.O."/>
            <person name="Baker S.E."/>
            <person name="Barry K."/>
            <person name="Bendiksby M."/>
            <person name="Blumentritt M."/>
            <person name="Coutinho P.M."/>
            <person name="Cullen D."/>
            <person name="Cullen D."/>
            <person name="Gathman A."/>
            <person name="Goodell B."/>
            <person name="Henrissat B."/>
            <person name="Ihrmark K."/>
            <person name="Kauserud H."/>
            <person name="Kohler A."/>
            <person name="LaButti K."/>
            <person name="Lapidus A."/>
            <person name="Lavin J.L."/>
            <person name="Lee Y.-H."/>
            <person name="Lindquist E."/>
            <person name="Lilly W."/>
            <person name="Lucas S."/>
            <person name="Morin E."/>
            <person name="Murat C."/>
            <person name="Oguiza J.A."/>
            <person name="Park J."/>
            <person name="Pisabarro A.G."/>
            <person name="Riley R."/>
            <person name="Rosling A."/>
            <person name="Salamov A."/>
            <person name="Schmidt O."/>
            <person name="Schmutz J."/>
            <person name="Skrede I."/>
            <person name="Stenlid J."/>
            <person name="Wiebenga A."/>
            <person name="Xie X."/>
            <person name="Kues U."/>
            <person name="Hibbett D.S."/>
            <person name="Hoffmeister D."/>
            <person name="Hogberg N."/>
            <person name="Martin F."/>
            <person name="Grigoriev I.V."/>
            <person name="Watkinson S.C."/>
        </authorList>
    </citation>
    <scope>NUCLEOTIDE SEQUENCE</scope>
    <source>
        <strain evidence="2">S7.9</strain>
    </source>
</reference>
<sequence length="1197" mass="132320">MENRGLVASQFPDTSNVRFQSHIEAAEVVLMDHQAILEFPEFVQDKKDHRKLNHMELNLYEALHCLKTMTEVVAIVLYGGTVSHPYSQMVCRPGTESLNVLDLGQLQEEMKQHLKLIFTNPELIFGANPWCNPAAMAAAFKLASKLEHLHPITLALFQGVLDKWESFTTEFAPGLAGGCGPDLPNWEHNASTQSHWHHTIQEASSGTIATGHGLNPSYSTAITFYSMDATTVIHELEDIYDWPPPVAKLADLLSQPLPSWLATGPYPFTSPCASDSVDILSGHPKDRIVTTENYDSGGSTSLKVVFDLVMTASSDLRTLSGSVAYGCPRPTIPIWITMLKHLFLHCSEHISILEDEYFVRPRAPHSQDVSSSGPITDGFASLIIAHYVDRADEDQDTGSACHSSQDSCTSSSSDDNSSHVRDENYGDNGEITKKRKANTSSSKNHSLKFPIHAHLLPTRGRHLSAVLPIIAVADEYNIIPLMSSMLYQRRVWHIDQPVIGIIFQGTGTVGQVLFGWLDHDSGTSGDLPGVHIACASPNSQPKASLGIFDLTDPVAAISLAQFVLGLSSYFKDLINATSVTSVDADPSLHWRSDLIDISSESGEQWKERVSSLAAGPQLSLREICILFKRKDTMNPEAPSLFAAVSNMVVLKVTTKDKSPAGNQLSVDKYSASKESKTNVSNSSFAMKSENGLDEELSITNWLFDRRALTIGRILLADLARDPESEQDSEHKEINEKIKFYDETTKFCWPSSWKTLSDLPGSDLSIEGHRRMLFENYNNYVQAGNEVPDLETKIMELLSSRFSSMLSSSDGAYTRALAAAKRNSNEAERRHDWDNLLLKFFTTSKYTGSTNRDVLLERVLNAPRNIALDAMRTSAADHVRERSALASQYALHCSLADFSVASQALQALNQSASFVEQVKGDIEARLLDALERRTNQEPTRGKCDAILVVPLEGVCAKIVKILGQSEGRKFVKNLALIAHPGAEKSASGTGKNDRANSDSARHLTVEPQPSSVTDNSKSTSYPSLHNVFTATVPRPPSESSETLSKDVVQLQAAQDGEIDNDLLLPVLTVEYKKKDVTTTFKALNQSRMYTVSALYFLRSLGIVDFPLFGLVTSGSEGAVSMAWYSSKQQKFFLMERNFQLYDISDPLQVYEFSVVLLRIAEHGQKLKVKLQEMLSKIDERSKIKTFNHWSNLAQPKEL</sequence>
<dbReference type="AlphaFoldDB" id="F8NIY9"/>
<gene>
    <name evidence="2" type="ORF">SERLADRAFT_412710</name>
</gene>
<dbReference type="GeneID" id="18813082"/>
<name>F8NIY9_SERL9</name>
<feature type="compositionally biased region" description="Low complexity" evidence="1">
    <location>
        <begin position="403"/>
        <end position="415"/>
    </location>
</feature>
<proteinExistence type="predicted"/>
<dbReference type="HOGENOM" id="CLU_007832_0_0_1"/>
<feature type="compositionally biased region" description="Basic and acidic residues" evidence="1">
    <location>
        <begin position="990"/>
        <end position="1003"/>
    </location>
</feature>